<dbReference type="InterPro" id="IPR029058">
    <property type="entry name" value="AB_hydrolase_fold"/>
</dbReference>
<feature type="domain" description="GPI inositol-deacylase PGAP1-like alpha/beta" evidence="4">
    <location>
        <begin position="677"/>
        <end position="887"/>
    </location>
</feature>
<dbReference type="InterPro" id="IPR044095">
    <property type="entry name" value="ADCK2_dom"/>
</dbReference>
<comment type="caution">
    <text evidence="5">The sequence shown here is derived from an EMBL/GenBank/DDBJ whole genome shotgun (WGS) entry which is preliminary data.</text>
</comment>
<dbReference type="InterPro" id="IPR012908">
    <property type="entry name" value="PGAP1-ab_dom-like"/>
</dbReference>
<evidence type="ECO:0000259" key="3">
    <source>
        <dbReference type="Pfam" id="PF03109"/>
    </source>
</evidence>
<keyword evidence="2" id="KW-0813">Transport</keyword>
<dbReference type="InterPro" id="IPR052402">
    <property type="entry name" value="ADCK_kinase"/>
</dbReference>
<dbReference type="InterPro" id="IPR004147">
    <property type="entry name" value="ABC1_dom"/>
</dbReference>
<dbReference type="InterPro" id="IPR011009">
    <property type="entry name" value="Kinase-like_dom_sf"/>
</dbReference>
<feature type="transmembrane region" description="Helical" evidence="2">
    <location>
        <begin position="1313"/>
        <end position="1336"/>
    </location>
</feature>
<dbReference type="EMBL" id="SPNW01000080">
    <property type="protein sequence ID" value="TIA86464.1"/>
    <property type="molecule type" value="Genomic_DNA"/>
</dbReference>
<feature type="domain" description="ABC1 atypical kinase-like" evidence="3">
    <location>
        <begin position="233"/>
        <end position="382"/>
    </location>
</feature>
<evidence type="ECO:0000259" key="4">
    <source>
        <dbReference type="Pfam" id="PF07819"/>
    </source>
</evidence>
<keyword evidence="2" id="KW-0653">Protein transport</keyword>
<dbReference type="PANTHER" id="PTHR45890">
    <property type="entry name" value="AARF DOMAIN CONTAINING KINASE 2 (PREDICTED)"/>
    <property type="match status" value="1"/>
</dbReference>
<dbReference type="GO" id="GO:0016788">
    <property type="term" value="F:hydrolase activity, acting on ester bonds"/>
    <property type="evidence" value="ECO:0007669"/>
    <property type="project" value="InterPro"/>
</dbReference>
<comment type="similarity">
    <text evidence="2">Belongs to the GPI inositol-deacylase family.</text>
</comment>
<dbReference type="OrthoDB" id="1290869at2759"/>
<feature type="transmembrane region" description="Helical" evidence="2">
    <location>
        <begin position="1482"/>
        <end position="1499"/>
    </location>
</feature>
<feature type="transmembrane region" description="Helical" evidence="2">
    <location>
        <begin position="69"/>
        <end position="94"/>
    </location>
</feature>
<organism evidence="5 6">
    <name type="scientific">Wallemia hederae</name>
    <dbReference type="NCBI Taxonomy" id="1540922"/>
    <lineage>
        <taxon>Eukaryota</taxon>
        <taxon>Fungi</taxon>
        <taxon>Dikarya</taxon>
        <taxon>Basidiomycota</taxon>
        <taxon>Wallemiomycotina</taxon>
        <taxon>Wallemiomycetes</taxon>
        <taxon>Wallemiales</taxon>
        <taxon>Wallemiaceae</taxon>
        <taxon>Wallemia</taxon>
    </lineage>
</organism>
<dbReference type="PANTHER" id="PTHR45890:SF1">
    <property type="entry name" value="AARF DOMAIN CONTAINING KINASE 2"/>
    <property type="match status" value="1"/>
</dbReference>
<dbReference type="SUPFAM" id="SSF53474">
    <property type="entry name" value="alpha/beta-Hydrolases"/>
    <property type="match status" value="1"/>
</dbReference>
<comment type="similarity">
    <text evidence="1">Belongs to the protein kinase superfamily. ADCK protein kinase family.</text>
</comment>
<proteinExistence type="inferred from homology"/>
<dbReference type="Gene3D" id="3.40.50.1820">
    <property type="entry name" value="alpha/beta hydrolase"/>
    <property type="match status" value="1"/>
</dbReference>
<dbReference type="SUPFAM" id="SSF56112">
    <property type="entry name" value="Protein kinase-like (PK-like)"/>
    <property type="match status" value="1"/>
</dbReference>
<comment type="caution">
    <text evidence="2">Lacks conserved residue(s) required for the propagation of feature annotation.</text>
</comment>
<accession>A0A4T0FGU5</accession>
<evidence type="ECO:0000256" key="2">
    <source>
        <dbReference type="RuleBase" id="RU365011"/>
    </source>
</evidence>
<feature type="domain" description="ABC1 atypical kinase-like" evidence="3">
    <location>
        <begin position="133"/>
        <end position="186"/>
    </location>
</feature>
<dbReference type="Proteomes" id="UP000310189">
    <property type="component" value="Unassembled WGS sequence"/>
</dbReference>
<evidence type="ECO:0000313" key="5">
    <source>
        <dbReference type="EMBL" id="TIA86464.1"/>
    </source>
</evidence>
<keyword evidence="2" id="KW-0472">Membrane</keyword>
<sequence>MTFMRLARGRRYLLYGVPAVAVPISIYSFKRRQQPPSPSRLYKPEIPTPPTRSPTRIYFIEPIFTLRRLVWLCVLFVPVAASLPLLWINSTLWYRILTKQMSRAGPTFIKLGQWAASRTDLFSPELCHILGRLHSAAHPHPFNHTHKTLTATYPDAASLDDIFEEFDKKPIGCGAIAQVYRGKLREHLIPSDWRVENQHEGDSWIVAFMSKTLSKYQQSDAANKPQQDLITASRHVAVKVIHPHVTELIERDLAILHVGAKALSLFPGMKWLSLPEEVAVFGDLMRSQLNLSVEACNLARFEDNFRERRGAASFPKPVFSLCAKDVLVEEFEEALPLKTFLKFGGGGFEERIAGLGLDAFLNMLLIDNFAHADLHPGNIYIKFYKPTSLDLVKNLLSSLFSRPRSTTDLTTNDTSQEVMNALLPLAKRINKNEQDEAGVEEWNNKLKKLNEGGFQPELVFLDTGLITELDDKNRHNFLELFQAVSHFDGYRVGQLMIERSRSPELAKDKETFALKMQHIVLGVKSKTFSLAKIRLSEVLSQVLSSVREHHVKMEADFVNTVLSILLLEGIGRQLDPNMDLFKAAIPILRQLGKKVGTSGSYAQVDKGNLGAMLKLWLWMEAREFVSSVHEMDDCIRMAFMRPGYIPHTENVASQHAQTYGLYLYRDGRWNGMNEITPDGVPVLFIPGNAGSYKQARSIAAEMGRQYRMFNDESPTSDEISSLDLWTVDTNEELSAFSADLVRRQAEYCLSAIQYILSQYTHQQQPPESVIVVAHSMGGIVAREILHLPSYREGMIQLTVSLSSPHAMPPAPFSRAMSSVYAQDVGQNTHIAISGGSADSLLPSDSTFISQSNHSLTVMSTAIPGVWAPISHQAIVWCDQLRRIIAKGVLLSVDSSASSKTKSADQVLSIWNHLLTGKSKEQDTTSSFSVDVNATVSIGAYASQDVGSDRQAWSLGQPPPRWVTGGNPVTFRLLTSLAPVYDFEEVEWRKQAIQVLACERVSPLERCRRLPVRDSRILPYLNRGLEWLPARHGVDEDRTMYLVDVETDTLADKENVVVLKDTTKDSGRRHWLTSQYAPSDEEIVIDASLTRMLFSGVDLIKDDGSMMALKRRFRLANAPSTSLLVYQVNAQPSPCATSSFNSKELFQPMLRHVIETQKGIEELNYPNLNGNINIDSHLSLSPYLAANTNDRPDGLLLEVLADSFASESCFPLQRVTIRVDVLSSISKWGTRYRSALVGFALGIWSTALWRQVRLLDNLGTTSSFSKCLTNTVPRELLLLSVILICSVLASSYHLLSVQYFAGLSDLKLWFVGPILLLASLGLVSASYVAVAFTTSLLNLARVRLPQFSVSGRMVAGTTIATTMCALLLPQQVILSFISLLALLAGAHAPLALTMKTLTVLLSPFYVPTTLIWLRDPSVIPPGLDLENHNPLLVIPFALVLLLTLSDKAPRRFEVSDKRVYLESASFFAFALASMAFSGRYTRIVFETLCILMAILAYTRYSQL</sequence>
<reference evidence="5 6" key="1">
    <citation type="submission" date="2019-03" db="EMBL/GenBank/DDBJ databases">
        <title>Sequencing 23 genomes of Wallemia ichthyophaga.</title>
        <authorList>
            <person name="Gostincar C."/>
        </authorList>
    </citation>
    <scope>NUCLEOTIDE SEQUENCE [LARGE SCALE GENOMIC DNA]</scope>
    <source>
        <strain evidence="5 6">EXF-5753</strain>
    </source>
</reference>
<evidence type="ECO:0000256" key="1">
    <source>
        <dbReference type="ARBA" id="ARBA00009670"/>
    </source>
</evidence>
<dbReference type="GO" id="GO:0015031">
    <property type="term" value="P:protein transport"/>
    <property type="evidence" value="ECO:0007669"/>
    <property type="project" value="UniProtKB-KW"/>
</dbReference>
<gene>
    <name evidence="5" type="ORF">E3P99_03662</name>
</gene>
<protein>
    <recommendedName>
        <fullName evidence="2">GPI inositol-deacylase</fullName>
        <ecNumber evidence="2">3.1.-.-</ecNumber>
    </recommendedName>
</protein>
<dbReference type="CDD" id="cd13971">
    <property type="entry name" value="ADCK2-like"/>
    <property type="match status" value="1"/>
</dbReference>
<comment type="function">
    <text evidence="2">Involved in inositol deacylation of GPI-anchored proteins which plays important roles in the quality control and ER-associated degradation of GPI-anchored proteins.</text>
</comment>
<keyword evidence="2" id="KW-1133">Transmembrane helix</keyword>
<feature type="transmembrane region" description="Helical" evidence="2">
    <location>
        <begin position="1275"/>
        <end position="1293"/>
    </location>
</feature>
<keyword evidence="6" id="KW-1185">Reference proteome</keyword>
<evidence type="ECO:0000313" key="6">
    <source>
        <dbReference type="Proteomes" id="UP000310189"/>
    </source>
</evidence>
<keyword evidence="2" id="KW-0812">Transmembrane</keyword>
<comment type="subcellular location">
    <subcellularLocation>
        <location evidence="2">Endoplasmic reticulum membrane</location>
    </subcellularLocation>
</comment>
<name>A0A4T0FGU5_9BASI</name>
<dbReference type="Pfam" id="PF07819">
    <property type="entry name" value="PGAP1"/>
    <property type="match status" value="1"/>
</dbReference>
<dbReference type="EC" id="3.1.-.-" evidence="2"/>
<feature type="transmembrane region" description="Helical" evidence="2">
    <location>
        <begin position="1373"/>
        <end position="1391"/>
    </location>
</feature>
<keyword evidence="2" id="KW-0256">Endoplasmic reticulum</keyword>
<dbReference type="Pfam" id="PF03109">
    <property type="entry name" value="ABC1"/>
    <property type="match status" value="2"/>
</dbReference>
<keyword evidence="2" id="KW-0378">Hydrolase</keyword>
<dbReference type="GO" id="GO:0005789">
    <property type="term" value="C:endoplasmic reticulum membrane"/>
    <property type="evidence" value="ECO:0007669"/>
    <property type="project" value="UniProtKB-SubCell"/>
</dbReference>
<dbReference type="GO" id="GO:0005739">
    <property type="term" value="C:mitochondrion"/>
    <property type="evidence" value="ECO:0007669"/>
    <property type="project" value="TreeGrafter"/>
</dbReference>